<dbReference type="EMBL" id="JBJKFK010000056">
    <property type="protein sequence ID" value="KAL3320389.1"/>
    <property type="molecule type" value="Genomic_DNA"/>
</dbReference>
<sequence>MAQTVSRVELQDGDMTEAEARFISMENLFKSMKRDFEEFGRKLPATVDVSKDQDAAAERQTEDAMSWHSFPCSAEEEDLAESDDCLTFAVSPIRRSESTNSGHPLAIIIEESRYTTRLSNSIDSVPLNKISIDNEFRANMKFVTRKTTCSRGQRKRRGEKNAFPLLSKDMNGNTVDSSARLSFVTAESEKSFVSSEDHLSFHTPSRETSDSELSYLTARGDDVDSCSDDDLVKECLLTFEQSLAALDFDSNDTTLVIEKSES</sequence>
<organism evidence="1 2">
    <name type="scientific">Cichlidogyrus casuarinus</name>
    <dbReference type="NCBI Taxonomy" id="1844966"/>
    <lineage>
        <taxon>Eukaryota</taxon>
        <taxon>Metazoa</taxon>
        <taxon>Spiralia</taxon>
        <taxon>Lophotrochozoa</taxon>
        <taxon>Platyhelminthes</taxon>
        <taxon>Monogenea</taxon>
        <taxon>Monopisthocotylea</taxon>
        <taxon>Dactylogyridea</taxon>
        <taxon>Ancyrocephalidae</taxon>
        <taxon>Cichlidogyrus</taxon>
    </lineage>
</organism>
<keyword evidence="2" id="KW-1185">Reference proteome</keyword>
<protein>
    <submittedName>
        <fullName evidence="1">Uncharacterized protein</fullName>
    </submittedName>
</protein>
<proteinExistence type="predicted"/>
<evidence type="ECO:0000313" key="2">
    <source>
        <dbReference type="Proteomes" id="UP001626550"/>
    </source>
</evidence>
<reference evidence="1 2" key="1">
    <citation type="submission" date="2024-11" db="EMBL/GenBank/DDBJ databases">
        <title>Adaptive evolution of stress response genes in parasites aligns with host niche diversity.</title>
        <authorList>
            <person name="Hahn C."/>
            <person name="Resl P."/>
        </authorList>
    </citation>
    <scope>NUCLEOTIDE SEQUENCE [LARGE SCALE GENOMIC DNA]</scope>
    <source>
        <strain evidence="1">EGGRZ-B1_66</strain>
        <tissue evidence="1">Body</tissue>
    </source>
</reference>
<comment type="caution">
    <text evidence="1">The sequence shown here is derived from an EMBL/GenBank/DDBJ whole genome shotgun (WGS) entry which is preliminary data.</text>
</comment>
<accession>A0ABD2QLJ6</accession>
<dbReference type="Proteomes" id="UP001626550">
    <property type="component" value="Unassembled WGS sequence"/>
</dbReference>
<name>A0ABD2QLJ6_9PLAT</name>
<evidence type="ECO:0000313" key="1">
    <source>
        <dbReference type="EMBL" id="KAL3320389.1"/>
    </source>
</evidence>
<gene>
    <name evidence="1" type="ORF">Ciccas_000949</name>
</gene>
<dbReference type="AlphaFoldDB" id="A0ABD2QLJ6"/>